<keyword evidence="5 6" id="KW-0269">Exonuclease</keyword>
<dbReference type="InterPro" id="IPR010997">
    <property type="entry name" value="HRDC-like_sf"/>
</dbReference>
<sequence length="372" mass="41729">MSDFLWINSAEQLDTLAQQWLQQDALAIDTEFMRTDTFYPKPALIQICDGKNTYLLDPLQVTELQPLADVLQAETVIKVFHACSEDLEVFQTLLGVVPQPLYDSQIAAALLGESFSLGYSALMKILLDVDVPKGETRSNWLKRPLTDSQCLYAAMDVSHLFEAYQILFARSEKLQRTEWILAEGERMMNNYFQAQQAENYYLKVKSAWKLSRRELAILQQLCEVREQRVRQINIPRSRWLKDAQLWDIAKRGPKSAKELANIQGIPASFANKNGDKLAAIVRQAAAINDTDLPAALPKPLSPHAMSASKKLRTVANSAAEANGLAIEVLLKKKDIEQLVRQQPTSVAALPEGLQGWRAEMIGEALIAELHKG</sequence>
<dbReference type="InterPro" id="IPR036397">
    <property type="entry name" value="RNaseH_sf"/>
</dbReference>
<dbReference type="SUPFAM" id="SSF47819">
    <property type="entry name" value="HRDC-like"/>
    <property type="match status" value="2"/>
</dbReference>
<evidence type="ECO:0000256" key="5">
    <source>
        <dbReference type="ARBA" id="ARBA00022839"/>
    </source>
</evidence>
<dbReference type="HAMAP" id="MF_01899">
    <property type="entry name" value="RNase_D"/>
    <property type="match status" value="1"/>
</dbReference>
<keyword evidence="2 6" id="KW-0819">tRNA processing</keyword>
<dbReference type="InterPro" id="IPR051086">
    <property type="entry name" value="RNase_D-like"/>
</dbReference>
<gene>
    <name evidence="6 8" type="primary">rnd</name>
    <name evidence="8" type="ORF">SIN8267_00024</name>
</gene>
<evidence type="ECO:0000256" key="3">
    <source>
        <dbReference type="ARBA" id="ARBA00022722"/>
    </source>
</evidence>
<dbReference type="SMART" id="SM00341">
    <property type="entry name" value="HRDC"/>
    <property type="match status" value="1"/>
</dbReference>
<evidence type="ECO:0000256" key="1">
    <source>
        <dbReference type="ARBA" id="ARBA00022490"/>
    </source>
</evidence>
<comment type="function">
    <text evidence="6">Exonuclease involved in the 3' processing of various precursor tRNAs. Initiates hydrolysis at the 3'-terminus of an RNA molecule and releases 5'-mononucleotides.</text>
</comment>
<dbReference type="Gene3D" id="1.10.150.80">
    <property type="entry name" value="HRDC domain"/>
    <property type="match status" value="2"/>
</dbReference>
<dbReference type="InterPro" id="IPR012337">
    <property type="entry name" value="RNaseH-like_sf"/>
</dbReference>
<evidence type="ECO:0000259" key="7">
    <source>
        <dbReference type="PROSITE" id="PS50967"/>
    </source>
</evidence>
<dbReference type="Gene3D" id="3.30.420.10">
    <property type="entry name" value="Ribonuclease H-like superfamily/Ribonuclease H"/>
    <property type="match status" value="1"/>
</dbReference>
<dbReference type="PANTHER" id="PTHR47649:SF1">
    <property type="entry name" value="RIBONUCLEASE D"/>
    <property type="match status" value="1"/>
</dbReference>
<name>A0ABN8EF89_9GAMM</name>
<comment type="caution">
    <text evidence="8">The sequence shown here is derived from an EMBL/GenBank/DDBJ whole genome shotgun (WGS) entry which is preliminary data.</text>
</comment>
<keyword evidence="9" id="KW-1185">Reference proteome</keyword>
<dbReference type="GO" id="GO:0033890">
    <property type="term" value="F:ribonuclease D activity"/>
    <property type="evidence" value="ECO:0007669"/>
    <property type="project" value="UniProtKB-EC"/>
</dbReference>
<dbReference type="CDD" id="cd06142">
    <property type="entry name" value="RNaseD_exo"/>
    <property type="match status" value="1"/>
</dbReference>
<evidence type="ECO:0000313" key="9">
    <source>
        <dbReference type="Proteomes" id="UP000838100"/>
    </source>
</evidence>
<evidence type="ECO:0000313" key="8">
    <source>
        <dbReference type="EMBL" id="CAH0989952.1"/>
    </source>
</evidence>
<accession>A0ABN8EF89</accession>
<protein>
    <recommendedName>
        <fullName evidence="6">Ribonuclease D</fullName>
        <shortName evidence="6">RNase D</shortName>
        <ecNumber evidence="6">3.1.13.5</ecNumber>
    </recommendedName>
</protein>
<keyword evidence="3 6" id="KW-0540">Nuclease</keyword>
<dbReference type="Pfam" id="PF21293">
    <property type="entry name" value="RNAseD_HRDC_C"/>
    <property type="match status" value="1"/>
</dbReference>
<feature type="domain" description="HRDC" evidence="7">
    <location>
        <begin position="211"/>
        <end position="291"/>
    </location>
</feature>
<organism evidence="8 9">
    <name type="scientific">Sinobacterium norvegicum</name>
    <dbReference type="NCBI Taxonomy" id="1641715"/>
    <lineage>
        <taxon>Bacteria</taxon>
        <taxon>Pseudomonadati</taxon>
        <taxon>Pseudomonadota</taxon>
        <taxon>Gammaproteobacteria</taxon>
        <taxon>Cellvibrionales</taxon>
        <taxon>Spongiibacteraceae</taxon>
        <taxon>Sinobacterium</taxon>
    </lineage>
</organism>
<dbReference type="Pfam" id="PF01612">
    <property type="entry name" value="DNA_pol_A_exo1"/>
    <property type="match status" value="1"/>
</dbReference>
<dbReference type="Pfam" id="PF00570">
    <property type="entry name" value="HRDC"/>
    <property type="match status" value="1"/>
</dbReference>
<evidence type="ECO:0000256" key="6">
    <source>
        <dbReference type="HAMAP-Rule" id="MF_01899"/>
    </source>
</evidence>
<dbReference type="SUPFAM" id="SSF53098">
    <property type="entry name" value="Ribonuclease H-like"/>
    <property type="match status" value="1"/>
</dbReference>
<dbReference type="InterPro" id="IPR044876">
    <property type="entry name" value="HRDC_dom_sf"/>
</dbReference>
<comment type="similarity">
    <text evidence="6">Belongs to the RNase D family.</text>
</comment>
<dbReference type="EC" id="3.1.13.5" evidence="6"/>
<dbReference type="InterPro" id="IPR002121">
    <property type="entry name" value="HRDC_dom"/>
</dbReference>
<evidence type="ECO:0000256" key="4">
    <source>
        <dbReference type="ARBA" id="ARBA00022801"/>
    </source>
</evidence>
<comment type="subcellular location">
    <subcellularLocation>
        <location evidence="6">Cytoplasm</location>
    </subcellularLocation>
</comment>
<reference evidence="8" key="1">
    <citation type="submission" date="2021-12" db="EMBL/GenBank/DDBJ databases">
        <authorList>
            <person name="Rodrigo-Torres L."/>
            <person name="Arahal R. D."/>
            <person name="Lucena T."/>
        </authorList>
    </citation>
    <scope>NUCLEOTIDE SEQUENCE</scope>
    <source>
        <strain evidence="8">CECT 8267</strain>
    </source>
</reference>
<dbReference type="InterPro" id="IPR006292">
    <property type="entry name" value="RNase_D"/>
</dbReference>
<proteinExistence type="inferred from homology"/>
<comment type="catalytic activity">
    <reaction evidence="6">
        <text>Exonucleolytic cleavage that removes extra residues from the 3'-terminus of tRNA to produce 5'-mononucleotides.</text>
        <dbReference type="EC" id="3.1.13.5"/>
    </reaction>
</comment>
<comment type="cofactor">
    <cofactor evidence="6">
        <name>a divalent metal cation</name>
        <dbReference type="ChEBI" id="CHEBI:60240"/>
    </cofactor>
</comment>
<dbReference type="InterPro" id="IPR002562">
    <property type="entry name" value="3'-5'_exonuclease_dom"/>
</dbReference>
<keyword evidence="1 6" id="KW-0963">Cytoplasm</keyword>
<dbReference type="InterPro" id="IPR048579">
    <property type="entry name" value="RNAseD_HRDC_C"/>
</dbReference>
<dbReference type="SMART" id="SM00474">
    <property type="entry name" value="35EXOc"/>
    <property type="match status" value="1"/>
</dbReference>
<dbReference type="EMBL" id="CAKLPX010000001">
    <property type="protein sequence ID" value="CAH0989952.1"/>
    <property type="molecule type" value="Genomic_DNA"/>
</dbReference>
<dbReference type="PANTHER" id="PTHR47649">
    <property type="entry name" value="RIBONUCLEASE D"/>
    <property type="match status" value="1"/>
</dbReference>
<keyword evidence="4 6" id="KW-0378">Hydrolase</keyword>
<dbReference type="Proteomes" id="UP000838100">
    <property type="component" value="Unassembled WGS sequence"/>
</dbReference>
<dbReference type="NCBIfam" id="TIGR01388">
    <property type="entry name" value="rnd"/>
    <property type="match status" value="1"/>
</dbReference>
<evidence type="ECO:0000256" key="2">
    <source>
        <dbReference type="ARBA" id="ARBA00022694"/>
    </source>
</evidence>
<dbReference type="PROSITE" id="PS50967">
    <property type="entry name" value="HRDC"/>
    <property type="match status" value="1"/>
</dbReference>
<dbReference type="RefSeq" id="WP_237442654.1">
    <property type="nucleotide sequence ID" value="NZ_CAKLPX010000001.1"/>
</dbReference>